<dbReference type="Proteomes" id="UP000193083">
    <property type="component" value="Unassembled WGS sequence"/>
</dbReference>
<dbReference type="RefSeq" id="WP_085466794.1">
    <property type="nucleotide sequence ID" value="NZ_FXBL01000004.1"/>
</dbReference>
<evidence type="ECO:0000313" key="2">
    <source>
        <dbReference type="EMBL" id="SMH54745.1"/>
    </source>
</evidence>
<keyword evidence="1" id="KW-0472">Membrane</keyword>
<feature type="transmembrane region" description="Helical" evidence="1">
    <location>
        <begin position="37"/>
        <end position="56"/>
    </location>
</feature>
<evidence type="ECO:0000256" key="1">
    <source>
        <dbReference type="SAM" id="Phobius"/>
    </source>
</evidence>
<dbReference type="AlphaFoldDB" id="A0A1X7PT85"/>
<accession>A0A1X7PT85</accession>
<organism evidence="2 3">
    <name type="scientific">Mesorhizobium australicum</name>
    <dbReference type="NCBI Taxonomy" id="536018"/>
    <lineage>
        <taxon>Bacteria</taxon>
        <taxon>Pseudomonadati</taxon>
        <taxon>Pseudomonadota</taxon>
        <taxon>Alphaproteobacteria</taxon>
        <taxon>Hyphomicrobiales</taxon>
        <taxon>Phyllobacteriaceae</taxon>
        <taxon>Mesorhizobium</taxon>
    </lineage>
</organism>
<gene>
    <name evidence="2" type="ORF">SAMN02982922_5166</name>
</gene>
<dbReference type="OrthoDB" id="9927701at2"/>
<feature type="transmembrane region" description="Helical" evidence="1">
    <location>
        <begin position="12"/>
        <end position="31"/>
    </location>
</feature>
<reference evidence="2 3" key="1">
    <citation type="submission" date="2017-04" db="EMBL/GenBank/DDBJ databases">
        <authorList>
            <person name="Afonso C.L."/>
            <person name="Miller P.J."/>
            <person name="Scott M.A."/>
            <person name="Spackman E."/>
            <person name="Goraichik I."/>
            <person name="Dimitrov K.M."/>
            <person name="Suarez D.L."/>
            <person name="Swayne D.E."/>
        </authorList>
    </citation>
    <scope>NUCLEOTIDE SEQUENCE [LARGE SCALE GENOMIC DNA]</scope>
    <source>
        <strain evidence="2 3">B5P</strain>
    </source>
</reference>
<protein>
    <submittedName>
        <fullName evidence="2">Uncharacterized protein</fullName>
    </submittedName>
</protein>
<evidence type="ECO:0000313" key="3">
    <source>
        <dbReference type="Proteomes" id="UP000193083"/>
    </source>
</evidence>
<sequence>MERFPALRLILKLGRIGAAILGVALTGLFLWSAWSGLGWWALPIAPFVLATSYFLLKSYVEIVQIITEMVH</sequence>
<name>A0A1X7PT85_9HYPH</name>
<keyword evidence="1" id="KW-0812">Transmembrane</keyword>
<keyword evidence="3" id="KW-1185">Reference proteome</keyword>
<dbReference type="EMBL" id="FXBL01000004">
    <property type="protein sequence ID" value="SMH54745.1"/>
    <property type="molecule type" value="Genomic_DNA"/>
</dbReference>
<keyword evidence="1" id="KW-1133">Transmembrane helix</keyword>
<proteinExistence type="predicted"/>